<dbReference type="KEGG" id="ifl:C1H71_07680"/>
<dbReference type="PANTHER" id="PTHR43477">
    <property type="entry name" value="DIHYDROANTICAPSIN 7-DEHYDROGENASE"/>
    <property type="match status" value="1"/>
</dbReference>
<dbReference type="CDD" id="cd11731">
    <property type="entry name" value="Lin1944_like_SDR_c"/>
    <property type="match status" value="1"/>
</dbReference>
<dbReference type="EMBL" id="CP025781">
    <property type="protein sequence ID" value="QBC43428.1"/>
    <property type="molecule type" value="Genomic_DNA"/>
</dbReference>
<dbReference type="InterPro" id="IPR002347">
    <property type="entry name" value="SDR_fam"/>
</dbReference>
<reference evidence="3 4" key="1">
    <citation type="submission" date="2018-01" db="EMBL/GenBank/DDBJ databases">
        <title>Genome sequence of Iodobacter sp. strain PCH194 isolated from Indian Trans-Himalaya.</title>
        <authorList>
            <person name="Kumar V."/>
            <person name="Thakur V."/>
            <person name="Kumar S."/>
            <person name="Singh D."/>
        </authorList>
    </citation>
    <scope>NUCLEOTIDE SEQUENCE [LARGE SCALE GENOMIC DNA]</scope>
    <source>
        <strain evidence="3 4">PCH194</strain>
    </source>
</reference>
<protein>
    <submittedName>
        <fullName evidence="3">Short chain dehydrogenase</fullName>
    </submittedName>
</protein>
<organism evidence="3 4">
    <name type="scientific">Iodobacter fluviatilis</name>
    <dbReference type="NCBI Taxonomy" id="537"/>
    <lineage>
        <taxon>Bacteria</taxon>
        <taxon>Pseudomonadati</taxon>
        <taxon>Pseudomonadota</taxon>
        <taxon>Betaproteobacteria</taxon>
        <taxon>Neisseriales</taxon>
        <taxon>Chitinibacteraceae</taxon>
        <taxon>Iodobacter</taxon>
    </lineage>
</organism>
<dbReference type="AlphaFoldDB" id="A0A7G3G8J4"/>
<evidence type="ECO:0000313" key="4">
    <source>
        <dbReference type="Proteomes" id="UP000515917"/>
    </source>
</evidence>
<dbReference type="SUPFAM" id="SSF51735">
    <property type="entry name" value="NAD(P)-binding Rossmann-fold domains"/>
    <property type="match status" value="1"/>
</dbReference>
<dbReference type="NCBIfam" id="NF005754">
    <property type="entry name" value="PRK07578.1"/>
    <property type="match status" value="1"/>
</dbReference>
<dbReference type="GO" id="GO:0016491">
    <property type="term" value="F:oxidoreductase activity"/>
    <property type="evidence" value="ECO:0007669"/>
    <property type="project" value="UniProtKB-KW"/>
</dbReference>
<proteinExistence type="inferred from homology"/>
<evidence type="ECO:0000256" key="1">
    <source>
        <dbReference type="ARBA" id="ARBA00006484"/>
    </source>
</evidence>
<dbReference type="PRINTS" id="PR00081">
    <property type="entry name" value="GDHRDH"/>
</dbReference>
<accession>A0A7G3G8J4</accession>
<keyword evidence="4" id="KW-1185">Reference proteome</keyword>
<dbReference type="Proteomes" id="UP000515917">
    <property type="component" value="Chromosome"/>
</dbReference>
<keyword evidence="2" id="KW-0560">Oxidoreductase</keyword>
<dbReference type="Gene3D" id="3.40.50.720">
    <property type="entry name" value="NAD(P)-binding Rossmann-like Domain"/>
    <property type="match status" value="1"/>
</dbReference>
<evidence type="ECO:0000313" key="3">
    <source>
        <dbReference type="EMBL" id="QBC43428.1"/>
    </source>
</evidence>
<dbReference type="Pfam" id="PF13561">
    <property type="entry name" value="adh_short_C2"/>
    <property type="match status" value="1"/>
</dbReference>
<comment type="similarity">
    <text evidence="1">Belongs to the short-chain dehydrogenases/reductases (SDR) family.</text>
</comment>
<sequence length="199" mass="20690">MKILVIGANGTVGKAVVAELASRHQIITAGRNSGDYRVDLKDSASITALFKEIGKVDAVVSAAGNVHFAPLAEFSADNYAIGINDKLMGQVNLALAAQEALNDGGSITLTSGILSSDPIRFGSSASMVNAAIDGFVRSAAIELPRGIRINSISPTLLEESLENYGPYFQGFNTVPAAKVARAYSKSVEGAQTGQVYAVN</sequence>
<gene>
    <name evidence="3" type="ORF">C1H71_07680</name>
</gene>
<evidence type="ECO:0000256" key="2">
    <source>
        <dbReference type="ARBA" id="ARBA00023002"/>
    </source>
</evidence>
<name>A0A7G3G8J4_9NEIS</name>
<dbReference type="PANTHER" id="PTHR43477:SF1">
    <property type="entry name" value="DIHYDROANTICAPSIN 7-DEHYDROGENASE"/>
    <property type="match status" value="1"/>
</dbReference>
<dbReference type="InterPro" id="IPR051122">
    <property type="entry name" value="SDR_DHRS6-like"/>
</dbReference>
<dbReference type="InterPro" id="IPR036291">
    <property type="entry name" value="NAD(P)-bd_dom_sf"/>
</dbReference>